<dbReference type="AlphaFoldDB" id="A0A914PM01"/>
<evidence type="ECO:0000256" key="1">
    <source>
        <dbReference type="SAM" id="Phobius"/>
    </source>
</evidence>
<dbReference type="WBParaSite" id="PDA_v2.g15810.t1">
    <property type="protein sequence ID" value="PDA_v2.g15810.t1"/>
    <property type="gene ID" value="PDA_v2.g15810"/>
</dbReference>
<keyword evidence="1" id="KW-1133">Transmembrane helix</keyword>
<reference evidence="3" key="1">
    <citation type="submission" date="2022-11" db="UniProtKB">
        <authorList>
            <consortium name="WormBaseParasite"/>
        </authorList>
    </citation>
    <scope>IDENTIFICATION</scope>
</reference>
<evidence type="ECO:0000313" key="2">
    <source>
        <dbReference type="Proteomes" id="UP000887578"/>
    </source>
</evidence>
<protein>
    <submittedName>
        <fullName evidence="3">Uncharacterized protein</fullName>
    </submittedName>
</protein>
<keyword evidence="2" id="KW-1185">Reference proteome</keyword>
<evidence type="ECO:0000313" key="3">
    <source>
        <dbReference type="WBParaSite" id="PDA_v2.g15810.t1"/>
    </source>
</evidence>
<dbReference type="Gene3D" id="1.10.287.70">
    <property type="match status" value="1"/>
</dbReference>
<sequence length="138" mass="16381">MFHLYRKLKWAYQKFKVSYSLPFIVLVSYTLLGAVIFRKIELIGDMERREMYKNSTEYAFDQVMKRLKNVKCEKSGLKVDPGEQEKYAKEALFWFIDYLNLTQVIEDRTAATPWTWMGSALYAGQLYTTIAYICQNRI</sequence>
<organism evidence="2 3">
    <name type="scientific">Panagrolaimus davidi</name>
    <dbReference type="NCBI Taxonomy" id="227884"/>
    <lineage>
        <taxon>Eukaryota</taxon>
        <taxon>Metazoa</taxon>
        <taxon>Ecdysozoa</taxon>
        <taxon>Nematoda</taxon>
        <taxon>Chromadorea</taxon>
        <taxon>Rhabditida</taxon>
        <taxon>Tylenchina</taxon>
        <taxon>Panagrolaimomorpha</taxon>
        <taxon>Panagrolaimoidea</taxon>
        <taxon>Panagrolaimidae</taxon>
        <taxon>Panagrolaimus</taxon>
    </lineage>
</organism>
<feature type="transmembrane region" description="Helical" evidence="1">
    <location>
        <begin position="20"/>
        <end position="40"/>
    </location>
</feature>
<proteinExistence type="predicted"/>
<dbReference type="Proteomes" id="UP000887578">
    <property type="component" value="Unplaced"/>
</dbReference>
<name>A0A914PM01_9BILA</name>
<keyword evidence="1" id="KW-0472">Membrane</keyword>
<keyword evidence="1" id="KW-0812">Transmembrane</keyword>
<accession>A0A914PM01</accession>